<dbReference type="CDD" id="cd04647">
    <property type="entry name" value="LbH_MAT_like"/>
    <property type="match status" value="1"/>
</dbReference>
<dbReference type="SUPFAM" id="SSF51161">
    <property type="entry name" value="Trimeric LpxA-like enzymes"/>
    <property type="match status" value="1"/>
</dbReference>
<evidence type="ECO:0000313" key="3">
    <source>
        <dbReference type="EMBL" id="GAA3718414.1"/>
    </source>
</evidence>
<proteinExistence type="inferred from homology"/>
<dbReference type="Gene3D" id="2.160.10.10">
    <property type="entry name" value="Hexapeptide repeat proteins"/>
    <property type="match status" value="1"/>
</dbReference>
<organism evidence="3 4">
    <name type="scientific">Microlunatus aurantiacus</name>
    <dbReference type="NCBI Taxonomy" id="446786"/>
    <lineage>
        <taxon>Bacteria</taxon>
        <taxon>Bacillati</taxon>
        <taxon>Actinomycetota</taxon>
        <taxon>Actinomycetes</taxon>
        <taxon>Propionibacteriales</taxon>
        <taxon>Propionibacteriaceae</taxon>
        <taxon>Microlunatus</taxon>
    </lineage>
</organism>
<protein>
    <recommendedName>
        <fullName evidence="5">Maltose O-acetyltransferase</fullName>
    </recommendedName>
</protein>
<accession>A0ABP7EGX7</accession>
<dbReference type="PANTHER" id="PTHR23416:SF23">
    <property type="entry name" value="ACETYLTRANSFERASE C18B11.09C-RELATED"/>
    <property type="match status" value="1"/>
</dbReference>
<dbReference type="PANTHER" id="PTHR23416">
    <property type="entry name" value="SIALIC ACID SYNTHASE-RELATED"/>
    <property type="match status" value="1"/>
</dbReference>
<dbReference type="Proteomes" id="UP001500051">
    <property type="component" value="Unassembled WGS sequence"/>
</dbReference>
<dbReference type="RefSeq" id="WP_344814520.1">
    <property type="nucleotide sequence ID" value="NZ_BAAAYX010000026.1"/>
</dbReference>
<keyword evidence="4" id="KW-1185">Reference proteome</keyword>
<gene>
    <name evidence="3" type="ORF">GCM10022204_43000</name>
</gene>
<evidence type="ECO:0000256" key="2">
    <source>
        <dbReference type="ARBA" id="ARBA00022679"/>
    </source>
</evidence>
<comment type="similarity">
    <text evidence="1">Belongs to the transferase hexapeptide repeat family.</text>
</comment>
<name>A0ABP7EGX7_9ACTN</name>
<dbReference type="InterPro" id="IPR011004">
    <property type="entry name" value="Trimer_LpxA-like_sf"/>
</dbReference>
<dbReference type="Pfam" id="PF00132">
    <property type="entry name" value="Hexapep"/>
    <property type="match status" value="1"/>
</dbReference>
<keyword evidence="2" id="KW-0808">Transferase</keyword>
<evidence type="ECO:0008006" key="5">
    <source>
        <dbReference type="Google" id="ProtNLM"/>
    </source>
</evidence>
<dbReference type="EMBL" id="BAAAYX010000026">
    <property type="protein sequence ID" value="GAA3718414.1"/>
    <property type="molecule type" value="Genomic_DNA"/>
</dbReference>
<evidence type="ECO:0000256" key="1">
    <source>
        <dbReference type="ARBA" id="ARBA00007274"/>
    </source>
</evidence>
<sequence>MGVLRKIVTQLDRGFVNGPLASPLVPRPIRRAVLRALGYPIDRTACIAELCYIGSREVIFEADSFANVGCFFDGNTTIHVGAGAQIGMWSVLATATHEISEHPGRRAGRDVALPIVIGEGTWLGARSTVLPGVHIQAGCVVGAGSLVIGDCDRDSLYVGSPARKVRALGGDRSYASGNLHPADTSGAVEVHLAT</sequence>
<dbReference type="InterPro" id="IPR051159">
    <property type="entry name" value="Hexapeptide_acetyltransf"/>
</dbReference>
<reference evidence="4" key="1">
    <citation type="journal article" date="2019" name="Int. J. Syst. Evol. Microbiol.">
        <title>The Global Catalogue of Microorganisms (GCM) 10K type strain sequencing project: providing services to taxonomists for standard genome sequencing and annotation.</title>
        <authorList>
            <consortium name="The Broad Institute Genomics Platform"/>
            <consortium name="The Broad Institute Genome Sequencing Center for Infectious Disease"/>
            <person name="Wu L."/>
            <person name="Ma J."/>
        </authorList>
    </citation>
    <scope>NUCLEOTIDE SEQUENCE [LARGE SCALE GENOMIC DNA]</scope>
    <source>
        <strain evidence="4">JCM 16548</strain>
    </source>
</reference>
<dbReference type="InterPro" id="IPR001451">
    <property type="entry name" value="Hexapep"/>
</dbReference>
<comment type="caution">
    <text evidence="3">The sequence shown here is derived from an EMBL/GenBank/DDBJ whole genome shotgun (WGS) entry which is preliminary data.</text>
</comment>
<evidence type="ECO:0000313" key="4">
    <source>
        <dbReference type="Proteomes" id="UP001500051"/>
    </source>
</evidence>